<gene>
    <name evidence="1" type="ORF">SAMN06297397_2660</name>
</gene>
<comment type="caution">
    <text evidence="1">The sequence shown here is derived from an EMBL/GenBank/DDBJ whole genome shotgun (WGS) entry which is preliminary data.</text>
</comment>
<dbReference type="EMBL" id="FWXZ01000006">
    <property type="protein sequence ID" value="SMC81293.1"/>
    <property type="molecule type" value="Genomic_DNA"/>
</dbReference>
<dbReference type="Proteomes" id="UP000192328">
    <property type="component" value="Unassembled WGS sequence"/>
</dbReference>
<proteinExistence type="predicted"/>
<reference evidence="1" key="1">
    <citation type="submission" date="2017-04" db="EMBL/GenBank/DDBJ databases">
        <authorList>
            <person name="Varghese N."/>
            <person name="Submissions S."/>
        </authorList>
    </citation>
    <scope>NUCLEOTIDE SEQUENCE</scope>
    <source>
        <strain evidence="1">WTE2008</strain>
    </source>
</reference>
<keyword evidence="2" id="KW-1185">Reference proteome</keyword>
<sequence>MNIYVDFDDCLCETGRAFSTLAAEMFGIDIPYEHMRFFNLQQAFGLSDEQYDRLLVRGHEPEMLLSFEETPGASKVINEWISLGHNVTVITGRPFSACEPSRAWLDSHGLRDVKLYFLDKYGRENILKNTDFSLNLDDFFRMKFDFAVEDSPLAFRFFDHLPDLKVMVFDRPWNRMPELPGCNYRRCPDWETIRANVAAQPGDLY</sequence>
<organism evidence="1 2">
    <name type="scientific">Aristaeella lactis</name>
    <dbReference type="NCBI Taxonomy" id="3046383"/>
    <lineage>
        <taxon>Bacteria</taxon>
        <taxon>Bacillati</taxon>
        <taxon>Bacillota</taxon>
        <taxon>Clostridia</taxon>
        <taxon>Eubacteriales</taxon>
        <taxon>Aristaeellaceae</taxon>
        <taxon>Aristaeella</taxon>
    </lineage>
</organism>
<evidence type="ECO:0000313" key="1">
    <source>
        <dbReference type="EMBL" id="SMC81293.1"/>
    </source>
</evidence>
<evidence type="ECO:0000313" key="2">
    <source>
        <dbReference type="Proteomes" id="UP000192328"/>
    </source>
</evidence>
<accession>A0AC61PP69</accession>
<protein>
    <submittedName>
        <fullName evidence="1">Uncharacterized protein</fullName>
    </submittedName>
</protein>
<name>A0AC61PP69_9FIRM</name>